<sequence>MGTSQERALQSFDNRTKRRAARAVARALALRAHGDALRNAAEEAEAAAQQLIFCLDTFNSETLNPGILNIIILIVDIPGGTRVMYFYCYANVHRIVPSYRQIGIFPDQLEKIDLPRMDANWIVRLLEEAVMILLDIYTPSEKPKLRNTTGYSEEMYLETLGECRIPHSVFHPLNHAMPYHSNNGACKCEDSRS</sequence>
<name>A0A0G4P615_PENC3</name>
<dbReference type="Proteomes" id="UP000053732">
    <property type="component" value="Unassembled WGS sequence"/>
</dbReference>
<accession>A0A0G4P615</accession>
<proteinExistence type="predicted"/>
<dbReference type="STRING" id="1429867.A0A0G4P615"/>
<evidence type="ECO:0000313" key="1">
    <source>
        <dbReference type="EMBL" id="CRL21733.1"/>
    </source>
</evidence>
<keyword evidence="2" id="KW-1185">Reference proteome</keyword>
<dbReference type="AlphaFoldDB" id="A0A0G4P615"/>
<dbReference type="EMBL" id="HG793139">
    <property type="protein sequence ID" value="CRL21733.1"/>
    <property type="molecule type" value="Genomic_DNA"/>
</dbReference>
<protein>
    <submittedName>
        <fullName evidence="1">Str. FM013</fullName>
    </submittedName>
</protein>
<evidence type="ECO:0000313" key="2">
    <source>
        <dbReference type="Proteomes" id="UP000053732"/>
    </source>
</evidence>
<organism evidence="1 2">
    <name type="scientific">Penicillium camemberti (strain FM 013)</name>
    <dbReference type="NCBI Taxonomy" id="1429867"/>
    <lineage>
        <taxon>Eukaryota</taxon>
        <taxon>Fungi</taxon>
        <taxon>Dikarya</taxon>
        <taxon>Ascomycota</taxon>
        <taxon>Pezizomycotina</taxon>
        <taxon>Eurotiomycetes</taxon>
        <taxon>Eurotiomycetidae</taxon>
        <taxon>Eurotiales</taxon>
        <taxon>Aspergillaceae</taxon>
        <taxon>Penicillium</taxon>
    </lineage>
</organism>
<gene>
    <name evidence="1" type="ORF">PCAMFM013_S006g000273</name>
</gene>
<reference evidence="1 2" key="1">
    <citation type="journal article" date="2014" name="Nat. Commun.">
        <title>Multiple recent horizontal transfers of a large genomic region in cheese making fungi.</title>
        <authorList>
            <person name="Cheeseman K."/>
            <person name="Ropars J."/>
            <person name="Renault P."/>
            <person name="Dupont J."/>
            <person name="Gouzy J."/>
            <person name="Branca A."/>
            <person name="Abraham A.L."/>
            <person name="Ceppi M."/>
            <person name="Conseiller E."/>
            <person name="Debuchy R."/>
            <person name="Malagnac F."/>
            <person name="Goarin A."/>
            <person name="Silar P."/>
            <person name="Lacoste S."/>
            <person name="Sallet E."/>
            <person name="Bensimon A."/>
            <person name="Giraud T."/>
            <person name="Brygoo Y."/>
        </authorList>
    </citation>
    <scope>NUCLEOTIDE SEQUENCE [LARGE SCALE GENOMIC DNA]</scope>
    <source>
        <strain evidence="2">FM 013</strain>
    </source>
</reference>